<dbReference type="InterPro" id="IPR004211">
    <property type="entry name" value="Endonuclease_7"/>
</dbReference>
<evidence type="ECO:0000313" key="2">
    <source>
        <dbReference type="Proteomes" id="UP000178812"/>
    </source>
</evidence>
<dbReference type="Gene3D" id="3.40.1800.10">
    <property type="entry name" value="His-Me finger endonucleases"/>
    <property type="match status" value="1"/>
</dbReference>
<comment type="caution">
    <text evidence="1">The sequence shown here is derived from an EMBL/GenBank/DDBJ whole genome shotgun (WGS) entry which is preliminary data.</text>
</comment>
<protein>
    <recommendedName>
        <fullName evidence="3">Recombination endonuclease VII</fullName>
    </recommendedName>
</protein>
<proteinExistence type="predicted"/>
<dbReference type="AlphaFoldDB" id="A0A1F7WSL0"/>
<dbReference type="EMBL" id="MGFM01000030">
    <property type="protein sequence ID" value="OGM05627.1"/>
    <property type="molecule type" value="Genomic_DNA"/>
</dbReference>
<evidence type="ECO:0000313" key="1">
    <source>
        <dbReference type="EMBL" id="OGM05627.1"/>
    </source>
</evidence>
<organism evidence="1 2">
    <name type="scientific">Candidatus Woesebacteria bacterium GWB1_43_5</name>
    <dbReference type="NCBI Taxonomy" id="1802474"/>
    <lineage>
        <taxon>Bacteria</taxon>
        <taxon>Candidatus Woeseibacteriota</taxon>
    </lineage>
</organism>
<dbReference type="SUPFAM" id="SSF54060">
    <property type="entry name" value="His-Me finger endonucleases"/>
    <property type="match status" value="1"/>
</dbReference>
<dbReference type="Proteomes" id="UP000178812">
    <property type="component" value="Unassembled WGS sequence"/>
</dbReference>
<sequence>MRRKIDDGLNKWQRYRLKDLDAYRKRKREYARTPEERKKRTEYMRVWKAKNRERANELARESHARNKWKHVEQLRYKRFEKLYGINRDQYNLIYQKQSGKCLICSEIPKTERLFHIDHDHKTQIVRGLLCSRCNGALGWFEKNEEKIFKYLKR</sequence>
<dbReference type="Pfam" id="PF02945">
    <property type="entry name" value="Endonuclease_7"/>
    <property type="match status" value="1"/>
</dbReference>
<dbReference type="InterPro" id="IPR038563">
    <property type="entry name" value="Endonuclease_7_sf"/>
</dbReference>
<dbReference type="InterPro" id="IPR044925">
    <property type="entry name" value="His-Me_finger_sf"/>
</dbReference>
<evidence type="ECO:0008006" key="3">
    <source>
        <dbReference type="Google" id="ProtNLM"/>
    </source>
</evidence>
<reference evidence="1 2" key="1">
    <citation type="journal article" date="2016" name="Nat. Commun.">
        <title>Thousands of microbial genomes shed light on interconnected biogeochemical processes in an aquifer system.</title>
        <authorList>
            <person name="Anantharaman K."/>
            <person name="Brown C.T."/>
            <person name="Hug L.A."/>
            <person name="Sharon I."/>
            <person name="Castelle C.J."/>
            <person name="Probst A.J."/>
            <person name="Thomas B.C."/>
            <person name="Singh A."/>
            <person name="Wilkins M.J."/>
            <person name="Karaoz U."/>
            <person name="Brodie E.L."/>
            <person name="Williams K.H."/>
            <person name="Hubbard S.S."/>
            <person name="Banfield J.F."/>
        </authorList>
    </citation>
    <scope>NUCLEOTIDE SEQUENCE [LARGE SCALE GENOMIC DNA]</scope>
</reference>
<accession>A0A1F7WSL0</accession>
<gene>
    <name evidence="1" type="ORF">A2125_00435</name>
</gene>
<name>A0A1F7WSL0_9BACT</name>